<evidence type="ECO:0000256" key="1">
    <source>
        <dbReference type="SAM" id="MobiDB-lite"/>
    </source>
</evidence>
<comment type="caution">
    <text evidence="3">The sequence shown here is derived from an EMBL/GenBank/DDBJ whole genome shotgun (WGS) entry which is preliminary data.</text>
</comment>
<accession>A0ABT4WVS3</accession>
<evidence type="ECO:0000259" key="2">
    <source>
        <dbReference type="Pfam" id="PF03432"/>
    </source>
</evidence>
<organism evidence="3 4">
    <name type="scientific">Pseudomonas fragi</name>
    <dbReference type="NCBI Taxonomy" id="296"/>
    <lineage>
        <taxon>Bacteria</taxon>
        <taxon>Pseudomonadati</taxon>
        <taxon>Pseudomonadota</taxon>
        <taxon>Gammaproteobacteria</taxon>
        <taxon>Pseudomonadales</taxon>
        <taxon>Pseudomonadaceae</taxon>
        <taxon>Pseudomonas</taxon>
    </lineage>
</organism>
<dbReference type="InterPro" id="IPR005094">
    <property type="entry name" value="Endonuclease_MobA/VirD2"/>
</dbReference>
<dbReference type="Proteomes" id="UP001212337">
    <property type="component" value="Unassembled WGS sequence"/>
</dbReference>
<feature type="region of interest" description="Disordered" evidence="1">
    <location>
        <begin position="420"/>
        <end position="444"/>
    </location>
</feature>
<keyword evidence="4" id="KW-1185">Reference proteome</keyword>
<feature type="domain" description="MobA/VirD2-like nuclease" evidence="2">
    <location>
        <begin position="33"/>
        <end position="158"/>
    </location>
</feature>
<sequence length="444" mass="49124">MFGAHIKDTKKRPKIEFIGGNILSKTPFGPNNSQNIRSVDTRAIEAEFDAKISLYHGPGEKLVEHHILSLPTQDEVDDTIFKKIVKDFLIEIGVDASMTWVAARHSDTDCCHAHIALCRVQQKYGSDGNPSYYGLLSDRNDFERGMEAVRIVEQKYGLTSVRFPGENENNRNQASIIRAIGKSVLSTELSNLSEFAHAMAKRGVEIKASLKTDGRIAGLSYRLNFDDGRWISGSTVMGTKMTFGALRKALGYIPSRDNPTLGLGLLPKPPTVAAFRRAKQVSFGILANVESLSPSAKKIFKAYPGLYLAKRGANYLGGLKITLNLYPAAANSGHSNRYLWADLVNFITRQMLKLLKTCFRDTNFKVHDITGDTGLATTLISVPDVSKSRTPEILSNAMALFNQDKFKADLEILLTEITKEEPSPPTTEPLHIGITQEPRLSKLR</sequence>
<gene>
    <name evidence="3" type="ORF">PI499_19990</name>
</gene>
<evidence type="ECO:0000313" key="4">
    <source>
        <dbReference type="Proteomes" id="UP001212337"/>
    </source>
</evidence>
<protein>
    <submittedName>
        <fullName evidence="3">Relaxase/mobilization nuclease domain-containing protein</fullName>
    </submittedName>
</protein>
<dbReference type="Pfam" id="PF03432">
    <property type="entry name" value="Relaxase"/>
    <property type="match status" value="1"/>
</dbReference>
<evidence type="ECO:0000313" key="3">
    <source>
        <dbReference type="EMBL" id="MDA7024150.1"/>
    </source>
</evidence>
<proteinExistence type="predicted"/>
<dbReference type="RefSeq" id="WP_178128647.1">
    <property type="nucleotide sequence ID" value="NZ_JAQJVI010000038.1"/>
</dbReference>
<reference evidence="3 4" key="1">
    <citation type="submission" date="2023-01" db="EMBL/GenBank/DDBJ databases">
        <title>Effects of deletion of Siderophore biosynthase gene in Pseudomonas fragi on quorum sensing and spoliage ability.</title>
        <authorList>
            <person name="Cui F."/>
            <person name="Wang D."/>
            <person name="Liu J."/>
            <person name="Wang Q."/>
            <person name="Li T."/>
            <person name="Li J."/>
        </authorList>
    </citation>
    <scope>NUCLEOTIDE SEQUENCE [LARGE SCALE GENOMIC DNA]</scope>
    <source>
        <strain evidence="3 4">MS-10</strain>
    </source>
</reference>
<name>A0ABT4WVS3_PSEFR</name>
<dbReference type="EMBL" id="JAQJVI010000038">
    <property type="protein sequence ID" value="MDA7024150.1"/>
    <property type="molecule type" value="Genomic_DNA"/>
</dbReference>